<dbReference type="EMBL" id="LR902662">
    <property type="protein sequence ID" value="CAD7250915.1"/>
    <property type="molecule type" value="Genomic_DNA"/>
</dbReference>
<dbReference type="CDD" id="cd01446">
    <property type="entry name" value="DSP_MapKP"/>
    <property type="match status" value="1"/>
</dbReference>
<dbReference type="SUPFAM" id="SSF52799">
    <property type="entry name" value="(Phosphotyrosine protein) phosphatases II"/>
    <property type="match status" value="1"/>
</dbReference>
<dbReference type="SMART" id="SM00195">
    <property type="entry name" value="DSPc"/>
    <property type="match status" value="1"/>
</dbReference>
<dbReference type="InterPro" id="IPR020422">
    <property type="entry name" value="TYR_PHOSPHATASE_DUAL_dom"/>
</dbReference>
<dbReference type="GO" id="GO:0033550">
    <property type="term" value="F:MAP kinase tyrosine phosphatase activity"/>
    <property type="evidence" value="ECO:0007669"/>
    <property type="project" value="TreeGrafter"/>
</dbReference>
<dbReference type="Gene3D" id="3.90.190.10">
    <property type="entry name" value="Protein tyrosine phosphatase superfamily"/>
    <property type="match status" value="1"/>
</dbReference>
<sequence length="488" mass="54931">MGMSLLSRPQWRVSRGGKSKRKGVAKGRIRKNAPKNAPPAGGVEPPKLLIEEENAILVTEVDMGKSRKNACIAKGRVEPMKPDQLAAMLNDPKEKVMLLDCRSFLDFNEGHILNAVNVWCSKLLSRRLQQNKVSAREILSNTFHLELEDTRQIVLYDQNSQDLEDLDPDGFVSILMDRLTLTFPAVVFLRGVELERHATGPEIDRDLNPRGKMGTCDTFECGDSHGCCRCRAGGFRRFHKEHAELCEDAARWRPILKTLSQPCLSCVRGGPTKVLPFLFLGSEHDAADQEFFHDHNVDYVLNVSLSIPKPEFIKDSHFMRIPVNDSCNEKLRPHFEKAFQFLDMVQESGGNVLVHCHAGISRSPTVVIGYVMKRLHLTSEEAFRYVKSKRVIVAPNFNFLGQLLEYEEQLKHDFLGLHKVQTAPATVCISGIDYWEHALRRTPLPSPTPITPEELSPNKVHSFSTNIPPNITLLKPPLKLHCPATPSS</sequence>
<name>A0A7R9AB90_9CRUS</name>
<dbReference type="InterPro" id="IPR036873">
    <property type="entry name" value="Rhodanese-like_dom_sf"/>
</dbReference>
<dbReference type="GO" id="GO:0017017">
    <property type="term" value="F:MAP kinase tyrosine/serine/threonine phosphatase activity"/>
    <property type="evidence" value="ECO:0007669"/>
    <property type="project" value="InterPro"/>
</dbReference>
<keyword evidence="3" id="KW-0378">Hydrolase</keyword>
<dbReference type="InterPro" id="IPR016130">
    <property type="entry name" value="Tyr_Pase_AS"/>
</dbReference>
<feature type="region of interest" description="Disordered" evidence="5">
    <location>
        <begin position="1"/>
        <end position="45"/>
    </location>
</feature>
<keyword evidence="10" id="KW-1185">Reference proteome</keyword>
<dbReference type="InterPro" id="IPR001763">
    <property type="entry name" value="Rhodanese-like_dom"/>
</dbReference>
<evidence type="ECO:0000313" key="10">
    <source>
        <dbReference type="Proteomes" id="UP000677054"/>
    </source>
</evidence>
<dbReference type="GO" id="GO:0005737">
    <property type="term" value="C:cytoplasm"/>
    <property type="evidence" value="ECO:0007669"/>
    <property type="project" value="TreeGrafter"/>
</dbReference>
<evidence type="ECO:0000256" key="2">
    <source>
        <dbReference type="ARBA" id="ARBA00013064"/>
    </source>
</evidence>
<dbReference type="PANTHER" id="PTHR10159:SF533">
    <property type="entry name" value="TYROSINE-PROTEIN PHOSPHATASE VHP-1"/>
    <property type="match status" value="1"/>
</dbReference>
<gene>
    <name evidence="9" type="ORF">DSTB1V02_LOCUS10684</name>
</gene>
<dbReference type="InterPro" id="IPR000340">
    <property type="entry name" value="Dual-sp_phosphatase_cat-dom"/>
</dbReference>
<dbReference type="SUPFAM" id="SSF52821">
    <property type="entry name" value="Rhodanese/Cell cycle control phosphatase"/>
    <property type="match status" value="1"/>
</dbReference>
<feature type="compositionally biased region" description="Basic residues" evidence="5">
    <location>
        <begin position="15"/>
        <end position="33"/>
    </location>
</feature>
<dbReference type="AlphaFoldDB" id="A0A7R9AB90"/>
<dbReference type="InterPro" id="IPR000387">
    <property type="entry name" value="Tyr_Pase_dom"/>
</dbReference>
<comment type="similarity">
    <text evidence="1">Belongs to the protein-tyrosine phosphatase family. Non-receptor class dual specificity subfamily.</text>
</comment>
<proteinExistence type="inferred from homology"/>
<feature type="domain" description="Tyrosine-protein phosphatase" evidence="6">
    <location>
        <begin position="270"/>
        <end position="412"/>
    </location>
</feature>
<dbReference type="PROSITE" id="PS50056">
    <property type="entry name" value="TYR_PHOSPHATASE_2"/>
    <property type="match status" value="1"/>
</dbReference>
<evidence type="ECO:0000256" key="1">
    <source>
        <dbReference type="ARBA" id="ARBA00008601"/>
    </source>
</evidence>
<dbReference type="GO" id="GO:0043409">
    <property type="term" value="P:negative regulation of MAPK cascade"/>
    <property type="evidence" value="ECO:0007669"/>
    <property type="project" value="TreeGrafter"/>
</dbReference>
<dbReference type="PROSITE" id="PS00383">
    <property type="entry name" value="TYR_PHOSPHATASE_1"/>
    <property type="match status" value="1"/>
</dbReference>
<dbReference type="Pfam" id="PF00782">
    <property type="entry name" value="DSPc"/>
    <property type="match status" value="1"/>
</dbReference>
<keyword evidence="4" id="KW-0904">Protein phosphatase</keyword>
<evidence type="ECO:0000256" key="4">
    <source>
        <dbReference type="ARBA" id="ARBA00022912"/>
    </source>
</evidence>
<dbReference type="PRINTS" id="PR01764">
    <property type="entry name" value="MAPKPHPHTASE"/>
</dbReference>
<dbReference type="Gene3D" id="3.40.250.10">
    <property type="entry name" value="Rhodanese-like domain"/>
    <property type="match status" value="1"/>
</dbReference>
<feature type="domain" description="Tyrosine specific protein phosphatases" evidence="7">
    <location>
        <begin position="336"/>
        <end position="390"/>
    </location>
</feature>
<organism evidence="9">
    <name type="scientific">Darwinula stevensoni</name>
    <dbReference type="NCBI Taxonomy" id="69355"/>
    <lineage>
        <taxon>Eukaryota</taxon>
        <taxon>Metazoa</taxon>
        <taxon>Ecdysozoa</taxon>
        <taxon>Arthropoda</taxon>
        <taxon>Crustacea</taxon>
        <taxon>Oligostraca</taxon>
        <taxon>Ostracoda</taxon>
        <taxon>Podocopa</taxon>
        <taxon>Podocopida</taxon>
        <taxon>Darwinulocopina</taxon>
        <taxon>Darwinuloidea</taxon>
        <taxon>Darwinulidae</taxon>
        <taxon>Darwinula</taxon>
    </lineage>
</organism>
<protein>
    <recommendedName>
        <fullName evidence="2">protein-tyrosine-phosphatase</fullName>
        <ecNumber evidence="2">3.1.3.48</ecNumber>
    </recommendedName>
</protein>
<dbReference type="PROSITE" id="PS50054">
    <property type="entry name" value="TYR_PHOSPHATASE_DUAL"/>
    <property type="match status" value="1"/>
</dbReference>
<evidence type="ECO:0000259" key="8">
    <source>
        <dbReference type="PROSITE" id="PS50206"/>
    </source>
</evidence>
<dbReference type="Proteomes" id="UP000677054">
    <property type="component" value="Unassembled WGS sequence"/>
</dbReference>
<evidence type="ECO:0000313" key="9">
    <source>
        <dbReference type="EMBL" id="CAD7250915.1"/>
    </source>
</evidence>
<evidence type="ECO:0000256" key="5">
    <source>
        <dbReference type="SAM" id="MobiDB-lite"/>
    </source>
</evidence>
<dbReference type="EMBL" id="CAJPEV010003145">
    <property type="protein sequence ID" value="CAG0899060.1"/>
    <property type="molecule type" value="Genomic_DNA"/>
</dbReference>
<dbReference type="SMART" id="SM00450">
    <property type="entry name" value="RHOD"/>
    <property type="match status" value="1"/>
</dbReference>
<accession>A0A7R9AB90</accession>
<evidence type="ECO:0000259" key="7">
    <source>
        <dbReference type="PROSITE" id="PS50056"/>
    </source>
</evidence>
<dbReference type="PROSITE" id="PS50206">
    <property type="entry name" value="RHODANESE_3"/>
    <property type="match status" value="1"/>
</dbReference>
<feature type="domain" description="Rhodanese" evidence="8">
    <location>
        <begin position="92"/>
        <end position="160"/>
    </location>
</feature>
<dbReference type="EC" id="3.1.3.48" evidence="2"/>
<dbReference type="Pfam" id="PF00581">
    <property type="entry name" value="Rhodanese"/>
    <property type="match status" value="1"/>
</dbReference>
<dbReference type="PANTHER" id="PTHR10159">
    <property type="entry name" value="DUAL SPECIFICITY PROTEIN PHOSPHATASE"/>
    <property type="match status" value="1"/>
</dbReference>
<evidence type="ECO:0000259" key="6">
    <source>
        <dbReference type="PROSITE" id="PS50054"/>
    </source>
</evidence>
<dbReference type="InterPro" id="IPR029021">
    <property type="entry name" value="Prot-tyrosine_phosphatase-like"/>
</dbReference>
<dbReference type="InterPro" id="IPR008343">
    <property type="entry name" value="MKP"/>
</dbReference>
<dbReference type="GO" id="GO:0008330">
    <property type="term" value="F:protein tyrosine/threonine phosphatase activity"/>
    <property type="evidence" value="ECO:0007669"/>
    <property type="project" value="TreeGrafter"/>
</dbReference>
<evidence type="ECO:0000256" key="3">
    <source>
        <dbReference type="ARBA" id="ARBA00022801"/>
    </source>
</evidence>
<dbReference type="OrthoDB" id="426001at2759"/>
<reference evidence="9" key="1">
    <citation type="submission" date="2020-11" db="EMBL/GenBank/DDBJ databases">
        <authorList>
            <person name="Tran Van P."/>
        </authorList>
    </citation>
    <scope>NUCLEOTIDE SEQUENCE</scope>
</reference>